<evidence type="ECO:0000256" key="1">
    <source>
        <dbReference type="ARBA" id="ARBA00001947"/>
    </source>
</evidence>
<dbReference type="PROSITE" id="PS51257">
    <property type="entry name" value="PROKAR_LIPOPROTEIN"/>
    <property type="match status" value="1"/>
</dbReference>
<feature type="signal peptide" evidence="3">
    <location>
        <begin position="1"/>
        <end position="28"/>
    </location>
</feature>
<dbReference type="Proteomes" id="UP000011717">
    <property type="component" value="Unassembled WGS sequence"/>
</dbReference>
<dbReference type="EMBL" id="AMRV01000002">
    <property type="protein sequence ID" value="EMD83827.1"/>
    <property type="molecule type" value="Genomic_DNA"/>
</dbReference>
<dbReference type="InterPro" id="IPR050821">
    <property type="entry name" value="Cytosolic_carboxypeptidase"/>
</dbReference>
<dbReference type="GO" id="GO:0008270">
    <property type="term" value="F:zinc ion binding"/>
    <property type="evidence" value="ECO:0007669"/>
    <property type="project" value="InterPro"/>
</dbReference>
<organism evidence="5 6">
    <name type="scientific">Pacificimonas flava</name>
    <dbReference type="NCBI Taxonomy" id="1234595"/>
    <lineage>
        <taxon>Bacteria</taxon>
        <taxon>Pseudomonadati</taxon>
        <taxon>Pseudomonadota</taxon>
        <taxon>Alphaproteobacteria</taxon>
        <taxon>Sphingomonadales</taxon>
        <taxon>Sphingosinicellaceae</taxon>
        <taxon>Pacificimonas</taxon>
    </lineage>
</organism>
<dbReference type="RefSeq" id="WP_008600297.1">
    <property type="nucleotide sequence ID" value="NZ_AMRV01000002.1"/>
</dbReference>
<comment type="cofactor">
    <cofactor evidence="1">
        <name>Zn(2+)</name>
        <dbReference type="ChEBI" id="CHEBI:29105"/>
    </cofactor>
</comment>
<protein>
    <recommendedName>
        <fullName evidence="4">Peptidase M14 domain-containing protein</fullName>
    </recommendedName>
</protein>
<evidence type="ECO:0000256" key="2">
    <source>
        <dbReference type="PROSITE-ProRule" id="PRU01379"/>
    </source>
</evidence>
<dbReference type="PANTHER" id="PTHR12756:SF11">
    <property type="entry name" value="CYTOSOLIC CARBOXYPEPTIDASE 1"/>
    <property type="match status" value="1"/>
</dbReference>
<dbReference type="SUPFAM" id="SSF53187">
    <property type="entry name" value="Zn-dependent exopeptidases"/>
    <property type="match status" value="1"/>
</dbReference>
<evidence type="ECO:0000256" key="3">
    <source>
        <dbReference type="SAM" id="SignalP"/>
    </source>
</evidence>
<dbReference type="InterPro" id="IPR000834">
    <property type="entry name" value="Peptidase_M14"/>
</dbReference>
<evidence type="ECO:0000259" key="4">
    <source>
        <dbReference type="PROSITE" id="PS52035"/>
    </source>
</evidence>
<name>M2U744_9SPHN</name>
<dbReference type="OrthoDB" id="6221272at2"/>
<comment type="similarity">
    <text evidence="2">Belongs to the peptidase M14 family.</text>
</comment>
<reference evidence="5 6" key="1">
    <citation type="journal article" date="2013" name="Genome Announc.">
        <title>Draft Genome Sequence of Strain JLT2015T, Belonging to the Family Sphingomonadaceae of the Alphaproteobacteria.</title>
        <authorList>
            <person name="Tang K."/>
            <person name="Liu K."/>
            <person name="Li S."/>
            <person name="Jiao N."/>
        </authorList>
    </citation>
    <scope>NUCLEOTIDE SEQUENCE [LARGE SCALE GENOMIC DNA]</scope>
    <source>
        <strain evidence="5 6">JLT2015</strain>
    </source>
</reference>
<dbReference type="GO" id="GO:0004181">
    <property type="term" value="F:metallocarboxypeptidase activity"/>
    <property type="evidence" value="ECO:0007669"/>
    <property type="project" value="InterPro"/>
</dbReference>
<dbReference type="Pfam" id="PF00246">
    <property type="entry name" value="Peptidase_M14"/>
    <property type="match status" value="1"/>
</dbReference>
<dbReference type="GO" id="GO:0006508">
    <property type="term" value="P:proteolysis"/>
    <property type="evidence" value="ECO:0007669"/>
    <property type="project" value="InterPro"/>
</dbReference>
<dbReference type="AlphaFoldDB" id="M2U744"/>
<dbReference type="PANTHER" id="PTHR12756">
    <property type="entry name" value="CYTOSOLIC CARBOXYPEPTIDASE"/>
    <property type="match status" value="1"/>
</dbReference>
<dbReference type="Gene3D" id="3.40.630.10">
    <property type="entry name" value="Zn peptidases"/>
    <property type="match status" value="1"/>
</dbReference>
<feature type="active site" description="Proton donor/acceptor" evidence="2">
    <location>
        <position position="378"/>
    </location>
</feature>
<dbReference type="CDD" id="cd06237">
    <property type="entry name" value="M14_Nna1-like"/>
    <property type="match status" value="1"/>
</dbReference>
<evidence type="ECO:0000313" key="5">
    <source>
        <dbReference type="EMBL" id="EMD83827.1"/>
    </source>
</evidence>
<dbReference type="PROSITE" id="PS52035">
    <property type="entry name" value="PEPTIDASE_M14"/>
    <property type="match status" value="1"/>
</dbReference>
<gene>
    <name evidence="5" type="ORF">C725_0799</name>
</gene>
<feature type="chain" id="PRO_5004026510" description="Peptidase M14 domain-containing protein" evidence="3">
    <location>
        <begin position="29"/>
        <end position="412"/>
    </location>
</feature>
<keyword evidence="6" id="KW-1185">Reference proteome</keyword>
<dbReference type="SMART" id="SM00631">
    <property type="entry name" value="Zn_pept"/>
    <property type="match status" value="1"/>
</dbReference>
<feature type="domain" description="Peptidase M14" evidence="4">
    <location>
        <begin position="159"/>
        <end position="406"/>
    </location>
</feature>
<comment type="caution">
    <text evidence="5">The sequence shown here is derived from an EMBL/GenBank/DDBJ whole genome shotgun (WGS) entry which is preliminary data.</text>
</comment>
<keyword evidence="3" id="KW-0732">Signal</keyword>
<accession>M2U744</accession>
<proteinExistence type="inferred from homology"/>
<dbReference type="PATRIC" id="fig|1234595.3.peg.798"/>
<sequence>MRLGTPLFMLAAAGLLASCTGVSPPRQAATGAAPSQIGTCATTAASIDRDFDTGAFESCETQGEAAFELTIAPEDAPPINCSPWYAFRLSPRRAGPVSITLNYDACEHRYAPKISRDGGATWQAFPGAVATSQNAEGETARARFTVELGAEPVIVAGQEILDGANYGAWMNTLSASPAVTRFQVGQSREARIIGGMSVKAPGSTPSEQVVLIGRQHPPEVTGALAMRAFVETLTADTPLAKAYRARFETVVVPLVNPDGVANGNWRHNEGGVDLNRDWGPFTQPETQAMRDLLARIEDDPAKDIRLFMDFHSTWNDVFYTLPDETLTQPDFFIRDWLAALQARMPDYAVNRDPGHNPDSAVSKTYVYEAYQVPTVTFELGDRTPRPLIRRLGEESAIAMMTTLLETKKPDRQ</sequence>
<evidence type="ECO:0000313" key="6">
    <source>
        <dbReference type="Proteomes" id="UP000011717"/>
    </source>
</evidence>